<name>A0A7Y0E351_9PROT</name>
<keyword evidence="2" id="KW-0966">Cell projection</keyword>
<dbReference type="InterPro" id="IPR035924">
    <property type="entry name" value="FlaG-like_sf"/>
</dbReference>
<sequence>MDVNLTSQVPLPQNNQSQQAPNATNQTGATATVQTVPDNVVTAATESAQSNSREEDALRRQERSVREQAVASLDDIRIEGLKTRFGFDAEKDRVFLEILLPKTEEVLRRIPSESLIEFLQSQVDRISSPGGSSQAFDQSI</sequence>
<organism evidence="2 3">
    <name type="scientific">Pacificispira spongiicola</name>
    <dbReference type="NCBI Taxonomy" id="2729598"/>
    <lineage>
        <taxon>Bacteria</taxon>
        <taxon>Pseudomonadati</taxon>
        <taxon>Pseudomonadota</taxon>
        <taxon>Alphaproteobacteria</taxon>
        <taxon>Rhodospirillales</taxon>
        <taxon>Rhodospirillaceae</taxon>
        <taxon>Pacificispira</taxon>
    </lineage>
</organism>
<gene>
    <name evidence="2" type="ORF">HH303_17795</name>
</gene>
<dbReference type="Proteomes" id="UP000539372">
    <property type="component" value="Unassembled WGS sequence"/>
</dbReference>
<keyword evidence="3" id="KW-1185">Reference proteome</keyword>
<keyword evidence="2" id="KW-0282">Flagellum</keyword>
<evidence type="ECO:0000313" key="2">
    <source>
        <dbReference type="EMBL" id="NMM46349.1"/>
    </source>
</evidence>
<dbReference type="InterPro" id="IPR005186">
    <property type="entry name" value="FlaG"/>
</dbReference>
<dbReference type="AlphaFoldDB" id="A0A7Y0E351"/>
<evidence type="ECO:0000313" key="3">
    <source>
        <dbReference type="Proteomes" id="UP000539372"/>
    </source>
</evidence>
<reference evidence="2 3" key="1">
    <citation type="submission" date="2020-04" db="EMBL/GenBank/DDBJ databases">
        <title>Rhodospirillaceae bacterium KN72 isolated from deep sea.</title>
        <authorList>
            <person name="Zhang D.-C."/>
        </authorList>
    </citation>
    <scope>NUCLEOTIDE SEQUENCE [LARGE SCALE GENOMIC DNA]</scope>
    <source>
        <strain evidence="2 3">KN72</strain>
    </source>
</reference>
<feature type="compositionally biased region" description="Polar residues" evidence="1">
    <location>
        <begin position="1"/>
        <end position="11"/>
    </location>
</feature>
<protein>
    <submittedName>
        <fullName evidence="2">Flagellar protein FlaG</fullName>
    </submittedName>
</protein>
<feature type="compositionally biased region" description="Low complexity" evidence="1">
    <location>
        <begin position="12"/>
        <end position="27"/>
    </location>
</feature>
<evidence type="ECO:0000256" key="1">
    <source>
        <dbReference type="SAM" id="MobiDB-lite"/>
    </source>
</evidence>
<dbReference type="RefSeq" id="WP_169626710.1">
    <property type="nucleotide sequence ID" value="NZ_JABBNT010000005.1"/>
</dbReference>
<comment type="caution">
    <text evidence="2">The sequence shown here is derived from an EMBL/GenBank/DDBJ whole genome shotgun (WGS) entry which is preliminary data.</text>
</comment>
<feature type="region of interest" description="Disordered" evidence="1">
    <location>
        <begin position="1"/>
        <end position="63"/>
    </location>
</feature>
<feature type="compositionally biased region" description="Basic and acidic residues" evidence="1">
    <location>
        <begin position="52"/>
        <end position="63"/>
    </location>
</feature>
<proteinExistence type="predicted"/>
<feature type="compositionally biased region" description="Polar residues" evidence="1">
    <location>
        <begin position="28"/>
        <end position="51"/>
    </location>
</feature>
<dbReference type="EMBL" id="JABBNT010000005">
    <property type="protein sequence ID" value="NMM46349.1"/>
    <property type="molecule type" value="Genomic_DNA"/>
</dbReference>
<dbReference type="SUPFAM" id="SSF160214">
    <property type="entry name" value="FlaG-like"/>
    <property type="match status" value="1"/>
</dbReference>
<accession>A0A7Y0E351</accession>
<dbReference type="Pfam" id="PF03646">
    <property type="entry name" value="FlaG"/>
    <property type="match status" value="1"/>
</dbReference>
<dbReference type="Gene3D" id="3.30.160.170">
    <property type="entry name" value="FlaG-like"/>
    <property type="match status" value="1"/>
</dbReference>
<keyword evidence="2" id="KW-0969">Cilium</keyword>